<protein>
    <recommendedName>
        <fullName evidence="5">SH3 domain-containing protein</fullName>
    </recommendedName>
</protein>
<dbReference type="Gene3D" id="2.30.29.30">
    <property type="entry name" value="Pleckstrin-homology domain (PH domain)/Phosphotyrosine-binding domain (PTB)"/>
    <property type="match status" value="1"/>
</dbReference>
<feature type="compositionally biased region" description="Pro residues" evidence="4">
    <location>
        <begin position="149"/>
        <end position="160"/>
    </location>
</feature>
<dbReference type="SMART" id="SM00326">
    <property type="entry name" value="SH3"/>
    <property type="match status" value="1"/>
</dbReference>
<keyword evidence="7" id="KW-1185">Reference proteome</keyword>
<evidence type="ECO:0000256" key="3">
    <source>
        <dbReference type="PROSITE-ProRule" id="PRU00192"/>
    </source>
</evidence>
<dbReference type="InterPro" id="IPR041418">
    <property type="entry name" value="SAM_3"/>
</dbReference>
<dbReference type="EMBL" id="CAXLJM020000013">
    <property type="protein sequence ID" value="CAL8078401.1"/>
    <property type="molecule type" value="Genomic_DNA"/>
</dbReference>
<dbReference type="InterPro" id="IPR055093">
    <property type="entry name" value="EPS8_2nd"/>
</dbReference>
<feature type="region of interest" description="Disordered" evidence="4">
    <location>
        <begin position="217"/>
        <end position="236"/>
    </location>
</feature>
<organism evidence="6 7">
    <name type="scientific">Orchesella dallaii</name>
    <dbReference type="NCBI Taxonomy" id="48710"/>
    <lineage>
        <taxon>Eukaryota</taxon>
        <taxon>Metazoa</taxon>
        <taxon>Ecdysozoa</taxon>
        <taxon>Arthropoda</taxon>
        <taxon>Hexapoda</taxon>
        <taxon>Collembola</taxon>
        <taxon>Entomobryomorpha</taxon>
        <taxon>Entomobryoidea</taxon>
        <taxon>Orchesellidae</taxon>
        <taxon>Orchesellinae</taxon>
        <taxon>Orchesella</taxon>
    </lineage>
</organism>
<gene>
    <name evidence="6" type="ORF">ODALV1_LOCUS4083</name>
</gene>
<keyword evidence="2 3" id="KW-0728">SH3 domain</keyword>
<comment type="similarity">
    <text evidence="1">Belongs to the EPS8 family.</text>
</comment>
<evidence type="ECO:0000256" key="2">
    <source>
        <dbReference type="ARBA" id="ARBA00022443"/>
    </source>
</evidence>
<dbReference type="Gene3D" id="1.10.150.50">
    <property type="entry name" value="Transcription Factor, Ets-1"/>
    <property type="match status" value="1"/>
</dbReference>
<proteinExistence type="inferred from homology"/>
<dbReference type="PANTHER" id="PTHR12287:SF23">
    <property type="entry name" value="AROUSER, ISOFORM A-RELATED"/>
    <property type="match status" value="1"/>
</dbReference>
<feature type="compositionally biased region" description="Low complexity" evidence="4">
    <location>
        <begin position="500"/>
        <end position="509"/>
    </location>
</feature>
<comment type="caution">
    <text evidence="6">The sequence shown here is derived from an EMBL/GenBank/DDBJ whole genome shotgun (WGS) entry which is preliminary data.</text>
</comment>
<dbReference type="Pfam" id="PF08416">
    <property type="entry name" value="PTB"/>
    <property type="match status" value="1"/>
</dbReference>
<dbReference type="InterPro" id="IPR001452">
    <property type="entry name" value="SH3_domain"/>
</dbReference>
<dbReference type="InterPro" id="IPR039801">
    <property type="entry name" value="EPS8-like"/>
</dbReference>
<dbReference type="SUPFAM" id="SSF50044">
    <property type="entry name" value="SH3-domain"/>
    <property type="match status" value="1"/>
</dbReference>
<feature type="compositionally biased region" description="Low complexity" evidence="4">
    <location>
        <begin position="701"/>
        <end position="720"/>
    </location>
</feature>
<dbReference type="InterPro" id="IPR013625">
    <property type="entry name" value="PTB"/>
</dbReference>
<evidence type="ECO:0000313" key="6">
    <source>
        <dbReference type="EMBL" id="CAL8078401.1"/>
    </source>
</evidence>
<dbReference type="Pfam" id="PF22975">
    <property type="entry name" value="EPS8_2nd"/>
    <property type="match status" value="1"/>
</dbReference>
<reference evidence="6 7" key="1">
    <citation type="submission" date="2024-08" db="EMBL/GenBank/DDBJ databases">
        <authorList>
            <person name="Cucini C."/>
            <person name="Frati F."/>
        </authorList>
    </citation>
    <scope>NUCLEOTIDE SEQUENCE [LARGE SCALE GENOMIC DNA]</scope>
</reference>
<dbReference type="Proteomes" id="UP001642540">
    <property type="component" value="Unassembled WGS sequence"/>
</dbReference>
<dbReference type="Gene3D" id="2.30.30.40">
    <property type="entry name" value="SH3 Domains"/>
    <property type="match status" value="1"/>
</dbReference>
<evidence type="ECO:0000313" key="7">
    <source>
        <dbReference type="Proteomes" id="UP001642540"/>
    </source>
</evidence>
<feature type="compositionally biased region" description="Polar residues" evidence="4">
    <location>
        <begin position="677"/>
        <end position="691"/>
    </location>
</feature>
<feature type="region of interest" description="Disordered" evidence="4">
    <location>
        <begin position="492"/>
        <end position="556"/>
    </location>
</feature>
<dbReference type="InterPro" id="IPR011993">
    <property type="entry name" value="PH-like_dom_sf"/>
</dbReference>
<dbReference type="PANTHER" id="PTHR12287">
    <property type="entry name" value="EPIDERMAL GROWTH FACTOR RECEPTOR KINASE SUBSTRATE EPS8-RELATED PROTEIN"/>
    <property type="match status" value="1"/>
</dbReference>
<feature type="compositionally biased region" description="Basic residues" evidence="4">
    <location>
        <begin position="217"/>
        <end position="228"/>
    </location>
</feature>
<dbReference type="CDD" id="cd01210">
    <property type="entry name" value="PTB_EPS8"/>
    <property type="match status" value="1"/>
</dbReference>
<dbReference type="InterPro" id="IPR013761">
    <property type="entry name" value="SAM/pointed_sf"/>
</dbReference>
<dbReference type="SUPFAM" id="SSF50729">
    <property type="entry name" value="PH domain-like"/>
    <property type="match status" value="1"/>
</dbReference>
<dbReference type="InterPro" id="IPR036028">
    <property type="entry name" value="SH3-like_dom_sf"/>
</dbReference>
<dbReference type="InterPro" id="IPR033928">
    <property type="entry name" value="EPS8_PTB"/>
</dbReference>
<sequence>MEGSVVGAHGGAGNVYDVEHLATFQLSKDLAFPADGMRRLLHMEKNGFGIWSQKMRIRLEHRDIVILDYENGDEMERFPLQLIRDPTAFTNTNPGELYNNIFAFTVHPVEMHIFQCFNISAADLVEDVKLALQGRAPPNRQRHSSQQSLPPPPVQPPPEPPHFHVTPPKDDGRDDGSSVESEGGYEREVAILNRCFDDIERFIARLQFAAAAYRELQRRRKSKKGKKKDHGEGLLSMRARPPHEREFVDILQKFKLSFNLLARLKTHIHDPNAPELVHFLFTPLALIVDASRDAHAAGLATRVVAPLLSRGAIELLNNCLTSKETELWHSLGDAWLLPREQWKGYVPQYQPVFMDGWSPTIPDSNNLGAAVASEAQRRMQERIIQAAQHEADARRVERERSISPVEIMPDDFASGQRAFVDSIRGRGGRVVMVTHPRTANNHKELTVVRGEYLEVLDDSKKWWKACNWKGQVAHVPHTIVSLLSEYPQEAGAYHGDRSDNWSSPSTSISSEDEMFARKGSPPPPPPPAPPQPGVSRSSSGSPADLHSPKKKDKKRLEDELMQMELKNVLTIYREKRHIAIPRTPEVYINQNSTPTEVQEWLKVKGFSTRIQKQLAGMNGGELFKLNRSSIEEYCDKEEGRRLDSQITISRNTSGYKTARSSELRAILARARAKAEQPNGSFDSTPVASSSADKGLSGSGSEGSSKSPSPEKSSAKSSAARSKVRSQNLKTTFKEESKAYKSRYDEDSDDDIVTKHFNFSDDGDDDSDDDANKGTLGRMLKQKRREMLQRK</sequence>
<evidence type="ECO:0000259" key="5">
    <source>
        <dbReference type="PROSITE" id="PS50002"/>
    </source>
</evidence>
<feature type="region of interest" description="Disordered" evidence="4">
    <location>
        <begin position="135"/>
        <end position="183"/>
    </location>
</feature>
<feature type="compositionally biased region" description="Basic and acidic residues" evidence="4">
    <location>
        <begin position="167"/>
        <end position="176"/>
    </location>
</feature>
<feature type="compositionally biased region" description="Basic and acidic residues" evidence="4">
    <location>
        <begin position="731"/>
        <end position="744"/>
    </location>
</feature>
<accession>A0ABP1PYZ1</accession>
<feature type="domain" description="SH3" evidence="5">
    <location>
        <begin position="426"/>
        <end position="485"/>
    </location>
</feature>
<feature type="region of interest" description="Disordered" evidence="4">
    <location>
        <begin position="669"/>
        <end position="790"/>
    </location>
</feature>
<name>A0ABP1PYZ1_9HEXA</name>
<dbReference type="PROSITE" id="PS50002">
    <property type="entry name" value="SH3"/>
    <property type="match status" value="1"/>
</dbReference>
<evidence type="ECO:0000256" key="1">
    <source>
        <dbReference type="ARBA" id="ARBA00006197"/>
    </source>
</evidence>
<dbReference type="Pfam" id="PF18016">
    <property type="entry name" value="SAM_3"/>
    <property type="match status" value="1"/>
</dbReference>
<evidence type="ECO:0000256" key="4">
    <source>
        <dbReference type="SAM" id="MobiDB-lite"/>
    </source>
</evidence>
<feature type="compositionally biased region" description="Pro residues" evidence="4">
    <location>
        <begin position="520"/>
        <end position="532"/>
    </location>
</feature>